<evidence type="ECO:0000313" key="9">
    <source>
        <dbReference type="Proteomes" id="UP000694941"/>
    </source>
</evidence>
<proteinExistence type="inferred from homology"/>
<evidence type="ECO:0000256" key="1">
    <source>
        <dbReference type="ARBA" id="ARBA00004123"/>
    </source>
</evidence>
<feature type="coiled-coil region" evidence="8">
    <location>
        <begin position="33"/>
        <end position="60"/>
    </location>
</feature>
<keyword evidence="9" id="KW-1185">Reference proteome</keyword>
<dbReference type="CDD" id="cd23836">
    <property type="entry name" value="DRWD-C_CENP-O"/>
    <property type="match status" value="1"/>
</dbReference>
<comment type="similarity">
    <text evidence="3">Belongs to the CENP-O/MCM21 family.</text>
</comment>
<evidence type="ECO:0000256" key="4">
    <source>
        <dbReference type="ARBA" id="ARBA00016395"/>
    </source>
</evidence>
<dbReference type="RefSeq" id="XP_013786429.1">
    <property type="nucleotide sequence ID" value="XM_013930975.2"/>
</dbReference>
<keyword evidence="5" id="KW-0158">Chromosome</keyword>
<evidence type="ECO:0000256" key="6">
    <source>
        <dbReference type="ARBA" id="ARBA00023242"/>
    </source>
</evidence>
<evidence type="ECO:0000256" key="8">
    <source>
        <dbReference type="SAM" id="Coils"/>
    </source>
</evidence>
<gene>
    <name evidence="10" type="primary">LOC106470419</name>
</gene>
<dbReference type="PANTHER" id="PTHR14582">
    <property type="entry name" value="INNER KINETOCHORE SUBUNIT MAL2"/>
    <property type="match status" value="1"/>
</dbReference>
<evidence type="ECO:0000256" key="2">
    <source>
        <dbReference type="ARBA" id="ARBA00004584"/>
    </source>
</evidence>
<evidence type="ECO:0000256" key="3">
    <source>
        <dbReference type="ARBA" id="ARBA00007321"/>
    </source>
</evidence>
<comment type="subcellular location">
    <subcellularLocation>
        <location evidence="2">Chromosome</location>
        <location evidence="2">Centromere</location>
    </subcellularLocation>
    <subcellularLocation>
        <location evidence="1">Nucleus</location>
    </subcellularLocation>
</comment>
<keyword evidence="8" id="KW-0175">Coiled coil</keyword>
<dbReference type="PANTHER" id="PTHR14582:SF1">
    <property type="entry name" value="CENTROMERE PROTEIN O"/>
    <property type="match status" value="1"/>
</dbReference>
<evidence type="ECO:0000256" key="7">
    <source>
        <dbReference type="ARBA" id="ARBA00023328"/>
    </source>
</evidence>
<reference evidence="10" key="1">
    <citation type="submission" date="2025-08" db="UniProtKB">
        <authorList>
            <consortium name="RefSeq"/>
        </authorList>
    </citation>
    <scope>IDENTIFICATION</scope>
    <source>
        <tissue evidence="10">Muscle</tissue>
    </source>
</reference>
<organism evidence="9 10">
    <name type="scientific">Limulus polyphemus</name>
    <name type="common">Atlantic horseshoe crab</name>
    <dbReference type="NCBI Taxonomy" id="6850"/>
    <lineage>
        <taxon>Eukaryota</taxon>
        <taxon>Metazoa</taxon>
        <taxon>Ecdysozoa</taxon>
        <taxon>Arthropoda</taxon>
        <taxon>Chelicerata</taxon>
        <taxon>Merostomata</taxon>
        <taxon>Xiphosura</taxon>
        <taxon>Limulidae</taxon>
        <taxon>Limulus</taxon>
    </lineage>
</organism>
<accession>A0ABM1BQ02</accession>
<dbReference type="GeneID" id="106470419"/>
<keyword evidence="6" id="KW-0539">Nucleus</keyword>
<sequence length="294" mass="34281">METLSQRISAATFQSLKQIQEKNTQLSIETDKIFEQKDSFRNLQKELACLEEENLRLKQQFTSICEMEHKLEEDVKDTTKSVIPESFANQVVQTQKLEEILYAFRIGTGITVLKVMDKVARVQFDISLDSCYMESLYADFDVSSEHPRILESNFPVFIPLGVVSEKWKDEKDIKFFIQKVYSLLKAYFSRKNQVQILQENVGEFLRWPVHASMSYDFLEFSPMIDIPEDLYGTVALKLKYGISECFPKDVEVEIQGNEDFQEKIKSILSEKNYLLLFRSCLLMEAFNLIFGTKE</sequence>
<dbReference type="Proteomes" id="UP000694941">
    <property type="component" value="Unplaced"/>
</dbReference>
<evidence type="ECO:0000313" key="10">
    <source>
        <dbReference type="RefSeq" id="XP_013786429.1"/>
    </source>
</evidence>
<keyword evidence="7" id="KW-0137">Centromere</keyword>
<protein>
    <recommendedName>
        <fullName evidence="4">Centromere protein O</fullName>
    </recommendedName>
</protein>
<name>A0ABM1BQ02_LIMPO</name>
<dbReference type="InterPro" id="IPR018464">
    <property type="entry name" value="CENP-O"/>
</dbReference>
<evidence type="ECO:0000256" key="5">
    <source>
        <dbReference type="ARBA" id="ARBA00022454"/>
    </source>
</evidence>